<name>A0ACC2WQK0_9TREE</name>
<evidence type="ECO:0000313" key="2">
    <source>
        <dbReference type="Proteomes" id="UP001230649"/>
    </source>
</evidence>
<reference evidence="1" key="1">
    <citation type="submission" date="2023-04" db="EMBL/GenBank/DDBJ databases">
        <title>Draft Genome sequencing of Naganishia species isolated from polar environments using Oxford Nanopore Technology.</title>
        <authorList>
            <person name="Leo P."/>
            <person name="Venkateswaran K."/>
        </authorList>
    </citation>
    <scope>NUCLEOTIDE SEQUENCE</scope>
    <source>
        <strain evidence="1">MNA-CCFEE 5262</strain>
    </source>
</reference>
<accession>A0ACC2WQK0</accession>
<comment type="caution">
    <text evidence="1">The sequence shown here is derived from an EMBL/GenBank/DDBJ whole genome shotgun (WGS) entry which is preliminary data.</text>
</comment>
<proteinExistence type="predicted"/>
<organism evidence="1 2">
    <name type="scientific">Naganishia adeliensis</name>
    <dbReference type="NCBI Taxonomy" id="92952"/>
    <lineage>
        <taxon>Eukaryota</taxon>
        <taxon>Fungi</taxon>
        <taxon>Dikarya</taxon>
        <taxon>Basidiomycota</taxon>
        <taxon>Agaricomycotina</taxon>
        <taxon>Tremellomycetes</taxon>
        <taxon>Filobasidiales</taxon>
        <taxon>Filobasidiaceae</taxon>
        <taxon>Naganishia</taxon>
    </lineage>
</organism>
<protein>
    <submittedName>
        <fullName evidence="1">Uncharacterized protein</fullName>
    </submittedName>
</protein>
<keyword evidence="2" id="KW-1185">Reference proteome</keyword>
<gene>
    <name evidence="1" type="ORF">QFC20_001906</name>
</gene>
<dbReference type="EMBL" id="JASBWS010000012">
    <property type="protein sequence ID" value="KAJ9113555.1"/>
    <property type="molecule type" value="Genomic_DNA"/>
</dbReference>
<dbReference type="Proteomes" id="UP001230649">
    <property type="component" value="Unassembled WGS sequence"/>
</dbReference>
<evidence type="ECO:0000313" key="1">
    <source>
        <dbReference type="EMBL" id="KAJ9113555.1"/>
    </source>
</evidence>
<sequence length="1008" mass="107795">MDNSSDAIFAWRDRQARKQSNKKEQRETTSFAPPPPFVFSPNVDPRTLAVGTTDMGSQQNAAPTLTPNIQGILDTIRHRRRSSAASLRSDAWKHDQSALDTASLASEEIQVSKGLLSKSSQPFLLERAHQVSTSPIQPSNFHPFDESNSSIPKLNHISPSPVNLPAVIETDHHEKDNDRSTTPTTRMALKGMRRRSSGGEPVEGENSGLPTTGGLTATRPFLNALSPLQTFSPLHPASDTLSNPSRSRTHSRTPSGQMQLGSVPNPSSGISLGNSPASATSGGLQQLNAMQGLRTPYASSPKSAPVLDEEKGQGAEGLSRSRSNASSVTRSLSRRQSFAASRASLSEVAPAERTQGAPAFHSHQGGLISKLMIVRAPPNKDAQGEKGKKIEEGAGNRRRAPSSGSMTPFSASFGPASLTPSSPGPAQLPLPSTTPMGGSPERQATLSYFGTPGARTSFLFDRGRSDTATAPSNIHDQKMLSPEQVVEIAEGLKSPVLRSDDDDGFSASFSSSGGGRLSRSSSGRRVHQRSGSNASLNKGSFNRGKFASEMSFTTPEEERRASGQAQAQAEPLELEPMEYVEMQDDAFLPYVDRPAEVDELLEHPSNRDLVEMMTATFPTESMADPNDPDSWRKVQPENWTWQEFRKGHLMVPRGECDDFNWIRKARQAIRARSEALWERVGLLLGVDPDMASMGEEYDDVFAPGGALGDVFDSDATTPSMGVASPMIYTMHDDRFGFIGDEHARDQVSVEGLEVAGSSPSDAGNDEETAVGTFGNRKAMWSEESYISGLQLSETEPRSASPLPVIPGAMETIGEGEEEGGAAGNKGTRKMTTAQRAAMEKSQDPFAMMSPPTPSSYTGGSPLGKSLPQAQKARTRSFVGLQICTMPSLPTSLPNDYYRRDGDHSGFQQADANMPHLERGPGNPLFPASFSSLSLAPTLPNNNPALKRASVTNPGTAGPSSGSGSQASTPKVGGGGRPPWAELMRRKSRGGLSESALTLTSEDDPHGNF</sequence>